<dbReference type="InterPro" id="IPR000055">
    <property type="entry name" value="Restrct_endonuc_typeI_TRD"/>
</dbReference>
<keyword evidence="5" id="KW-0255">Endonuclease</keyword>
<evidence type="ECO:0000313" key="6">
    <source>
        <dbReference type="Proteomes" id="UP001330827"/>
    </source>
</evidence>
<evidence type="ECO:0000313" key="5">
    <source>
        <dbReference type="EMBL" id="WSC13556.1"/>
    </source>
</evidence>
<dbReference type="PANTHER" id="PTHR30408:SF12">
    <property type="entry name" value="TYPE I RESTRICTION ENZYME MJAVIII SPECIFICITY SUBUNIT"/>
    <property type="match status" value="1"/>
</dbReference>
<evidence type="ECO:0000256" key="2">
    <source>
        <dbReference type="ARBA" id="ARBA00022747"/>
    </source>
</evidence>
<organism evidence="5 6">
    <name type="scientific">Streptomyces brevispora</name>
    <dbReference type="NCBI Taxonomy" id="887462"/>
    <lineage>
        <taxon>Bacteria</taxon>
        <taxon>Bacillati</taxon>
        <taxon>Actinomycetota</taxon>
        <taxon>Actinomycetes</taxon>
        <taxon>Kitasatosporales</taxon>
        <taxon>Streptomycetaceae</taxon>
        <taxon>Streptomyces</taxon>
    </lineage>
</organism>
<dbReference type="InterPro" id="IPR052021">
    <property type="entry name" value="Type-I_RS_S_subunit"/>
</dbReference>
<keyword evidence="3" id="KW-0238">DNA-binding</keyword>
<dbReference type="Proteomes" id="UP001330827">
    <property type="component" value="Chromosome"/>
</dbReference>
<evidence type="ECO:0000256" key="3">
    <source>
        <dbReference type="ARBA" id="ARBA00023125"/>
    </source>
</evidence>
<gene>
    <name evidence="5" type="ORF">OIE64_12415</name>
</gene>
<comment type="similarity">
    <text evidence="1">Belongs to the type-I restriction system S methylase family.</text>
</comment>
<keyword evidence="5" id="KW-0378">Hydrolase</keyword>
<sequence>MNEAARWTIKELAAAGHLEYGDGYRTNKSELGTEGLPILRVAEVMNGKITPAFTEFVRQDFRSAMRKKVSRSADIVLTTKGTVGRVAMIPDISPEFVYSPQVCFFRTLNEKVITTKYLYYWLRSDDFRHQSAGMKGQTDMADYLNLTDIGSLRVSTPPVDDQRGITEVLGALDAKISANELMLDTLNELRSAWYERVINSTNTDTSRRTLAQLVDGGFMALGDGYRTKQSEHGKPGIPILRVADVGRGIITPSFTHFVSNSYRSSMGPKVSQRGDVILTTKGTVGRVALIEASHPEFVYSPQVCYFRLANESPVSPLYLLHWFQGKEFWSQAGGLKGQTDMADYLSLRDIRSLQITIPSPPDLAEFDRICNPMQEQSEAGRRENDTLAALRDTLLPQLITGKIRVKDAERFVEDVA</sequence>
<keyword evidence="2" id="KW-0680">Restriction system</keyword>
<dbReference type="CDD" id="cd16961">
    <property type="entry name" value="RMtype1_S_TRD-CR_like"/>
    <property type="match status" value="2"/>
</dbReference>
<dbReference type="RefSeq" id="WP_326591863.1">
    <property type="nucleotide sequence ID" value="NZ_CP109114.1"/>
</dbReference>
<dbReference type="SUPFAM" id="SSF116734">
    <property type="entry name" value="DNA methylase specificity domain"/>
    <property type="match status" value="2"/>
</dbReference>
<dbReference type="EMBL" id="CP109114">
    <property type="protein sequence ID" value="WSC13556.1"/>
    <property type="molecule type" value="Genomic_DNA"/>
</dbReference>
<name>A0ABZ1G0Z8_9ACTN</name>
<evidence type="ECO:0000256" key="1">
    <source>
        <dbReference type="ARBA" id="ARBA00010923"/>
    </source>
</evidence>
<protein>
    <submittedName>
        <fullName evidence="5">Restriction endonuclease subunit S</fullName>
    </submittedName>
</protein>
<dbReference type="GO" id="GO:0004519">
    <property type="term" value="F:endonuclease activity"/>
    <property type="evidence" value="ECO:0007669"/>
    <property type="project" value="UniProtKB-KW"/>
</dbReference>
<feature type="domain" description="Type I restriction modification DNA specificity" evidence="4">
    <location>
        <begin position="24"/>
        <end position="179"/>
    </location>
</feature>
<keyword evidence="5" id="KW-0540">Nuclease</keyword>
<proteinExistence type="inferred from homology"/>
<dbReference type="PANTHER" id="PTHR30408">
    <property type="entry name" value="TYPE-1 RESTRICTION ENZYME ECOKI SPECIFICITY PROTEIN"/>
    <property type="match status" value="1"/>
</dbReference>
<accession>A0ABZ1G0Z8</accession>
<evidence type="ECO:0000259" key="4">
    <source>
        <dbReference type="Pfam" id="PF01420"/>
    </source>
</evidence>
<reference evidence="5 6" key="1">
    <citation type="submission" date="2022-10" db="EMBL/GenBank/DDBJ databases">
        <title>The complete genomes of actinobacterial strains from the NBC collection.</title>
        <authorList>
            <person name="Joergensen T.S."/>
            <person name="Alvarez Arevalo M."/>
            <person name="Sterndorff E.B."/>
            <person name="Faurdal D."/>
            <person name="Vuksanovic O."/>
            <person name="Mourched A.-S."/>
            <person name="Charusanti P."/>
            <person name="Shaw S."/>
            <person name="Blin K."/>
            <person name="Weber T."/>
        </authorList>
    </citation>
    <scope>NUCLEOTIDE SEQUENCE [LARGE SCALE GENOMIC DNA]</scope>
    <source>
        <strain evidence="5 6">NBC 01769</strain>
    </source>
</reference>
<keyword evidence="6" id="KW-1185">Reference proteome</keyword>
<dbReference type="InterPro" id="IPR044946">
    <property type="entry name" value="Restrct_endonuc_typeI_TRD_sf"/>
</dbReference>
<dbReference type="Gene3D" id="3.90.220.20">
    <property type="entry name" value="DNA methylase specificity domains"/>
    <property type="match status" value="2"/>
</dbReference>
<dbReference type="Pfam" id="PF01420">
    <property type="entry name" value="Methylase_S"/>
    <property type="match status" value="1"/>
</dbReference>